<dbReference type="Proteomes" id="UP000075583">
    <property type="component" value="Unassembled WGS sequence"/>
</dbReference>
<name>A0A150XSG0_ROSEK</name>
<dbReference type="SUPFAM" id="SSF159888">
    <property type="entry name" value="YdhG-like"/>
    <property type="match status" value="1"/>
</dbReference>
<keyword evidence="3" id="KW-1185">Reference proteome</keyword>
<comment type="caution">
    <text evidence="2">The sequence shown here is derived from an EMBL/GenBank/DDBJ whole genome shotgun (WGS) entry which is preliminary data.</text>
</comment>
<proteinExistence type="predicted"/>
<organism evidence="2 3">
    <name type="scientific">Roseivirga ehrenbergii (strain DSM 102268 / JCM 13514 / KCTC 12282 / NCIMB 14502 / KMM 6017)</name>
    <dbReference type="NCBI Taxonomy" id="279360"/>
    <lineage>
        <taxon>Bacteria</taxon>
        <taxon>Pseudomonadati</taxon>
        <taxon>Bacteroidota</taxon>
        <taxon>Cytophagia</taxon>
        <taxon>Cytophagales</taxon>
        <taxon>Roseivirgaceae</taxon>
        <taxon>Roseivirga</taxon>
    </lineage>
</organism>
<dbReference type="STRING" id="279360.MB14_13945"/>
<evidence type="ECO:0000313" key="2">
    <source>
        <dbReference type="EMBL" id="KYG81680.1"/>
    </source>
</evidence>
<gene>
    <name evidence="2" type="ORF">MB14_13945</name>
</gene>
<dbReference type="Pfam" id="PF08818">
    <property type="entry name" value="DUF1801"/>
    <property type="match status" value="1"/>
</dbReference>
<feature type="domain" description="YdhG-like" evidence="1">
    <location>
        <begin position="26"/>
        <end position="123"/>
    </location>
</feature>
<dbReference type="AlphaFoldDB" id="A0A150XSG0"/>
<dbReference type="InterPro" id="IPR014922">
    <property type="entry name" value="YdhG-like"/>
</dbReference>
<reference evidence="2" key="1">
    <citation type="submission" date="2016-01" db="EMBL/GenBank/DDBJ databases">
        <title>Genome sequencing of Roseivirga ehrenbergii KMM 6017.</title>
        <authorList>
            <person name="Selvaratnam C."/>
            <person name="Thevarajoo S."/>
            <person name="Goh K.M."/>
            <person name="Ee R."/>
            <person name="Chan K.-G."/>
            <person name="Chong C.S."/>
        </authorList>
    </citation>
    <scope>NUCLEOTIDE SEQUENCE [LARGE SCALE GENOMIC DNA]</scope>
    <source>
        <strain evidence="2">KMM 6017</strain>
    </source>
</reference>
<dbReference type="OrthoDB" id="1120992at2"/>
<dbReference type="RefSeq" id="WP_062588874.1">
    <property type="nucleotide sequence ID" value="NZ_LQZQ01000002.1"/>
</dbReference>
<protein>
    <recommendedName>
        <fullName evidence="1">YdhG-like domain-containing protein</fullName>
    </recommendedName>
</protein>
<sequence length="131" mass="15389">MNKFQPVDFQDLDDLFAFLPEHELKIVEALRNLVYECIPQVKEKLSYNVPFFRLRKTVCFIWTGAVPWGGTFEGVQFGFTYGHLLTDENGYLAAEKRKFVRTKTFKSLKEIDFDQLRILLFEAAEIDAQKR</sequence>
<dbReference type="EMBL" id="LQZQ01000002">
    <property type="protein sequence ID" value="KYG81680.1"/>
    <property type="molecule type" value="Genomic_DNA"/>
</dbReference>
<dbReference type="Gene3D" id="3.90.1150.200">
    <property type="match status" value="1"/>
</dbReference>
<accession>A0A150XSG0</accession>
<evidence type="ECO:0000259" key="1">
    <source>
        <dbReference type="Pfam" id="PF08818"/>
    </source>
</evidence>
<evidence type="ECO:0000313" key="3">
    <source>
        <dbReference type="Proteomes" id="UP000075583"/>
    </source>
</evidence>